<dbReference type="Gene3D" id="2.130.10.10">
    <property type="entry name" value="YVTN repeat-like/Quinoprotein amine dehydrogenase"/>
    <property type="match status" value="1"/>
</dbReference>
<dbReference type="Proteomes" id="UP000284706">
    <property type="component" value="Unassembled WGS sequence"/>
</dbReference>
<dbReference type="SMART" id="SM00320">
    <property type="entry name" value="WD40"/>
    <property type="match status" value="2"/>
</dbReference>
<feature type="compositionally biased region" description="Basic and acidic residues" evidence="4">
    <location>
        <begin position="409"/>
        <end position="429"/>
    </location>
</feature>
<dbReference type="InterPro" id="IPR001680">
    <property type="entry name" value="WD40_rpt"/>
</dbReference>
<dbReference type="SUPFAM" id="SSF50998">
    <property type="entry name" value="Quinoprotein alcohol dehydrogenase-like"/>
    <property type="match status" value="1"/>
</dbReference>
<organism evidence="5 6">
    <name type="scientific">Gymnopilus dilepis</name>
    <dbReference type="NCBI Taxonomy" id="231916"/>
    <lineage>
        <taxon>Eukaryota</taxon>
        <taxon>Fungi</taxon>
        <taxon>Dikarya</taxon>
        <taxon>Basidiomycota</taxon>
        <taxon>Agaricomycotina</taxon>
        <taxon>Agaricomycetes</taxon>
        <taxon>Agaricomycetidae</taxon>
        <taxon>Agaricales</taxon>
        <taxon>Agaricineae</taxon>
        <taxon>Hymenogastraceae</taxon>
        <taxon>Gymnopilus</taxon>
    </lineage>
</organism>
<name>A0A409WSD2_9AGAR</name>
<dbReference type="AlphaFoldDB" id="A0A409WSD2"/>
<dbReference type="InterPro" id="IPR015943">
    <property type="entry name" value="WD40/YVTN_repeat-like_dom_sf"/>
</dbReference>
<reference evidence="5 6" key="1">
    <citation type="journal article" date="2018" name="Evol. Lett.">
        <title>Horizontal gene cluster transfer increased hallucinogenic mushroom diversity.</title>
        <authorList>
            <person name="Reynolds H.T."/>
            <person name="Vijayakumar V."/>
            <person name="Gluck-Thaler E."/>
            <person name="Korotkin H.B."/>
            <person name="Matheny P.B."/>
            <person name="Slot J.C."/>
        </authorList>
    </citation>
    <scope>NUCLEOTIDE SEQUENCE [LARGE SCALE GENOMIC DNA]</scope>
    <source>
        <strain evidence="5 6">SRW20</strain>
    </source>
</reference>
<accession>A0A409WSD2</accession>
<keyword evidence="2" id="KW-0677">Repeat</keyword>
<comment type="caution">
    <text evidence="5">The sequence shown here is derived from an EMBL/GenBank/DDBJ whole genome shotgun (WGS) entry which is preliminary data.</text>
</comment>
<dbReference type="InParanoid" id="A0A409WSD2"/>
<dbReference type="STRING" id="231916.A0A409WSD2"/>
<evidence type="ECO:0000256" key="4">
    <source>
        <dbReference type="SAM" id="MobiDB-lite"/>
    </source>
</evidence>
<evidence type="ECO:0000256" key="1">
    <source>
        <dbReference type="ARBA" id="ARBA00022574"/>
    </source>
</evidence>
<dbReference type="PANTHER" id="PTHR22847:SF741">
    <property type="entry name" value="E3 UBIQUITIN LIGASE COMPLEX SCF SUBUNIT SCONB-RELATED"/>
    <property type="match status" value="1"/>
</dbReference>
<feature type="repeat" description="WD" evidence="3">
    <location>
        <begin position="222"/>
        <end position="261"/>
    </location>
</feature>
<dbReference type="EMBL" id="NHYE01004872">
    <property type="protein sequence ID" value="PPQ81412.1"/>
    <property type="molecule type" value="Genomic_DNA"/>
</dbReference>
<evidence type="ECO:0000256" key="2">
    <source>
        <dbReference type="ARBA" id="ARBA00022737"/>
    </source>
</evidence>
<feature type="region of interest" description="Disordered" evidence="4">
    <location>
        <begin position="405"/>
        <end position="429"/>
    </location>
</feature>
<dbReference type="PROSITE" id="PS50082">
    <property type="entry name" value="WD_REPEATS_2"/>
    <property type="match status" value="2"/>
</dbReference>
<sequence length="449" mass="50854">MSTSSHPSGWDEPRQFTIPMPFDYIPNNPTFLLVCSATHVVVGRRNVNRAYIYSLPTFDVNVLELEDISHPTSFEIYGAILVSRCWHSSDGSGDAHRLYVYDLSTGECLNVVPDDIDHDKTTISFPRTEHDRVVRGEWPKTPTLVICSGGQTLQTYTIGRSFKQTGHNIEEEESATMASALTISLSHRVLCHASIGRTAVTGGRDATVRVWDIVTGQCRLVLIGHRLEVNNVCLDKARIYSASADDAVRVWDRYSGDCVHILEWPPFQSYSISELDTTPSYLMCTVFIIADAHYPYTTLVSMIWDPVSGRLVHQISSNRKCCQGPMRGKELTLVSYERDKDSGVEYLKIWDVESGQELMRSRAGPRSIFLRFCSQERFIIALALQDLEYKLKVWDFGDNIPLSSEDDVSSNHEGTREDNLGKKKAEGSIIDNRKRSNAKDFIRRLFRKR</sequence>
<protein>
    <submittedName>
        <fullName evidence="5">Uncharacterized protein</fullName>
    </submittedName>
</protein>
<evidence type="ECO:0000313" key="6">
    <source>
        <dbReference type="Proteomes" id="UP000284706"/>
    </source>
</evidence>
<keyword evidence="6" id="KW-1185">Reference proteome</keyword>
<feature type="repeat" description="WD" evidence="3">
    <location>
        <begin position="196"/>
        <end position="221"/>
    </location>
</feature>
<dbReference type="OrthoDB" id="10257301at2759"/>
<proteinExistence type="predicted"/>
<dbReference type="PANTHER" id="PTHR22847">
    <property type="entry name" value="WD40 REPEAT PROTEIN"/>
    <property type="match status" value="1"/>
</dbReference>
<gene>
    <name evidence="5" type="ORF">CVT26_007686</name>
</gene>
<dbReference type="Pfam" id="PF00400">
    <property type="entry name" value="WD40"/>
    <property type="match status" value="2"/>
</dbReference>
<dbReference type="InterPro" id="IPR011047">
    <property type="entry name" value="Quinoprotein_ADH-like_sf"/>
</dbReference>
<evidence type="ECO:0000313" key="5">
    <source>
        <dbReference type="EMBL" id="PPQ81412.1"/>
    </source>
</evidence>
<keyword evidence="1 3" id="KW-0853">WD repeat</keyword>
<evidence type="ECO:0000256" key="3">
    <source>
        <dbReference type="PROSITE-ProRule" id="PRU00221"/>
    </source>
</evidence>